<dbReference type="Pfam" id="PF01535">
    <property type="entry name" value="PPR"/>
    <property type="match status" value="2"/>
</dbReference>
<evidence type="ECO:0000313" key="2">
    <source>
        <dbReference type="EMBL" id="KAK7861338.1"/>
    </source>
</evidence>
<reference evidence="2" key="2">
    <citation type="journal article" date="2018" name="Sci. Data">
        <title>The draft genome sequence of cork oak.</title>
        <authorList>
            <person name="Ramos A.M."/>
            <person name="Usie A."/>
            <person name="Barbosa P."/>
            <person name="Barros P.M."/>
            <person name="Capote T."/>
            <person name="Chaves I."/>
            <person name="Simoes F."/>
            <person name="Abreu I."/>
            <person name="Carrasquinho I."/>
            <person name="Faro C."/>
            <person name="Guimaraes J.B."/>
            <person name="Mendonca D."/>
            <person name="Nobrega F."/>
            <person name="Rodrigues L."/>
            <person name="Saibo N.J.M."/>
            <person name="Varela M.C."/>
            <person name="Egas C."/>
            <person name="Matos J."/>
            <person name="Miguel C.M."/>
            <person name="Oliveira M.M."/>
            <person name="Ricardo C.P."/>
            <person name="Goncalves S."/>
        </authorList>
    </citation>
    <scope>NUCLEOTIDE SEQUENCE [LARGE SCALE GENOMIC DNA]</scope>
    <source>
        <strain evidence="2">HL8</strain>
    </source>
</reference>
<protein>
    <submittedName>
        <fullName evidence="2">Pentatricopeptide repeat-containing protein</fullName>
    </submittedName>
</protein>
<dbReference type="Gene3D" id="1.25.40.10">
    <property type="entry name" value="Tetratricopeptide repeat domain"/>
    <property type="match status" value="1"/>
</dbReference>
<dbReference type="GO" id="GO:0009451">
    <property type="term" value="P:RNA modification"/>
    <property type="evidence" value="ECO:0007669"/>
    <property type="project" value="InterPro"/>
</dbReference>
<dbReference type="EMBL" id="PKMF04000002">
    <property type="protein sequence ID" value="KAK7861338.1"/>
    <property type="molecule type" value="Genomic_DNA"/>
</dbReference>
<keyword evidence="1" id="KW-0677">Repeat</keyword>
<evidence type="ECO:0000256" key="1">
    <source>
        <dbReference type="ARBA" id="ARBA00022737"/>
    </source>
</evidence>
<accession>A0AAW0ME66</accession>
<dbReference type="AlphaFoldDB" id="A0AAW0ME66"/>
<reference evidence="2" key="3">
    <citation type="submission" date="2023-07" db="EMBL/GenBank/DDBJ databases">
        <title>An improved reference 1 genome and first organelle genomes of Quercus suber.</title>
        <authorList>
            <consortium name="Genosuber Consortium"/>
            <person name="Usie A."/>
            <person name="Serra O."/>
            <person name="Barros P."/>
        </authorList>
    </citation>
    <scope>NUCLEOTIDE SEQUENCE</scope>
    <source>
        <strain evidence="2">HL8</strain>
        <tissue evidence="2">Leaves</tissue>
    </source>
</reference>
<dbReference type="PANTHER" id="PTHR47926">
    <property type="entry name" value="PENTATRICOPEPTIDE REPEAT-CONTAINING PROTEIN"/>
    <property type="match status" value="1"/>
</dbReference>
<organism evidence="2">
    <name type="scientific">Quercus suber</name>
    <name type="common">Cork oak</name>
    <dbReference type="NCBI Taxonomy" id="58331"/>
    <lineage>
        <taxon>Eukaryota</taxon>
        <taxon>Viridiplantae</taxon>
        <taxon>Streptophyta</taxon>
        <taxon>Embryophyta</taxon>
        <taxon>Tracheophyta</taxon>
        <taxon>Spermatophyta</taxon>
        <taxon>Magnoliopsida</taxon>
        <taxon>eudicotyledons</taxon>
        <taxon>Gunneridae</taxon>
        <taxon>Pentapetalae</taxon>
        <taxon>rosids</taxon>
        <taxon>fabids</taxon>
        <taxon>Fagales</taxon>
        <taxon>Fagaceae</taxon>
        <taxon>Quercus</taxon>
    </lineage>
</organism>
<dbReference type="GO" id="GO:0003723">
    <property type="term" value="F:RNA binding"/>
    <property type="evidence" value="ECO:0007669"/>
    <property type="project" value="InterPro"/>
</dbReference>
<name>A0AAW0ME66_QUESU</name>
<reference evidence="2" key="1">
    <citation type="submission" date="2017-12" db="EMBL/GenBank/DDBJ databases">
        <authorList>
            <person name="Barbosa P."/>
            <person name="Usie A."/>
            <person name="Ramos A.M."/>
        </authorList>
    </citation>
    <scope>NUCLEOTIDE SEQUENCE</scope>
    <source>
        <strain evidence="2">HL8</strain>
        <tissue evidence="2">Leaves</tissue>
    </source>
</reference>
<dbReference type="InterPro" id="IPR002885">
    <property type="entry name" value="PPR_rpt"/>
</dbReference>
<dbReference type="InterPro" id="IPR046960">
    <property type="entry name" value="PPR_At4g14850-like_plant"/>
</dbReference>
<dbReference type="InterPro" id="IPR011990">
    <property type="entry name" value="TPR-like_helical_dom_sf"/>
</dbReference>
<gene>
    <name evidence="2" type="primary">PCMP-H21_2</name>
    <name evidence="2" type="ORF">CFP56_011407</name>
</gene>
<dbReference type="PANTHER" id="PTHR47926:SF347">
    <property type="entry name" value="PENTATRICOPEPTIDE REPEAT-CONTAINING PROTEIN"/>
    <property type="match status" value="1"/>
</dbReference>
<comment type="caution">
    <text evidence="2">The sequence shown here is derived from an EMBL/GenBank/DDBJ whole genome shotgun (WGS) entry which is preliminary data.</text>
</comment>
<sequence>MDSRHFSLIVYTTWCLGMASSPIGSISSVLPTIGNLEDLVLGIQIHGYVTKQGFDSDKRLVTALIDMYGKCACTLEMSQVFHEINEMDIGACNVFITGLSRNGQVNDALEWRYSGNSKAKGWN</sequence>
<proteinExistence type="predicted"/>